<accession>A0A9W8HDS0</accession>
<feature type="compositionally biased region" description="Low complexity" evidence="1">
    <location>
        <begin position="960"/>
        <end position="979"/>
    </location>
</feature>
<feature type="compositionally biased region" description="Polar residues" evidence="1">
    <location>
        <begin position="649"/>
        <end position="661"/>
    </location>
</feature>
<dbReference type="OrthoDB" id="5578783at2759"/>
<proteinExistence type="predicted"/>
<evidence type="ECO:0000256" key="1">
    <source>
        <dbReference type="SAM" id="MobiDB-lite"/>
    </source>
</evidence>
<dbReference type="AlphaFoldDB" id="A0A9W8HDS0"/>
<keyword evidence="3" id="KW-1185">Reference proteome</keyword>
<dbReference type="Gene3D" id="1.10.3450.30">
    <property type="match status" value="1"/>
</dbReference>
<feature type="region of interest" description="Disordered" evidence="1">
    <location>
        <begin position="713"/>
        <end position="808"/>
    </location>
</feature>
<dbReference type="InterPro" id="IPR038060">
    <property type="entry name" value="C12orf66-like_central_sf"/>
</dbReference>
<evidence type="ECO:0000313" key="2">
    <source>
        <dbReference type="EMBL" id="KAJ2782659.1"/>
    </source>
</evidence>
<feature type="region of interest" description="Disordered" evidence="1">
    <location>
        <begin position="649"/>
        <end position="695"/>
    </location>
</feature>
<feature type="region of interest" description="Disordered" evidence="1">
    <location>
        <begin position="832"/>
        <end position="851"/>
    </location>
</feature>
<feature type="compositionally biased region" description="Polar residues" evidence="1">
    <location>
        <begin position="746"/>
        <end position="756"/>
    </location>
</feature>
<feature type="region of interest" description="Disordered" evidence="1">
    <location>
        <begin position="99"/>
        <end position="138"/>
    </location>
</feature>
<dbReference type="EMBL" id="JANBUL010000066">
    <property type="protein sequence ID" value="KAJ2782659.1"/>
    <property type="molecule type" value="Genomic_DNA"/>
</dbReference>
<sequence length="1138" mass="119835">MTRVDMSSLGELVDGLSRLDYEAVKVASGRVMATHLRTGALMFSLLTVEMMYTSMDYLVPSSFQRGTRYLLDMYANLSQDLGGLLHKLVVEYEEDHQRLAARHGRAAGPDGHEPGPGAGIARSNTRPADPSRALHADGAGEGGAYAAPAWAAPRGSRRIEPAFAGGSRASSRAGAERPASTRGASEHSDPGRRQAPGAAEEAAAVLEELEELRRFVAFAVRFIEVRKTMIVLYRFSAATGPVVYRRRLAVMLDRCQAILQAIEPSPLYSRLLEHTRNEVLLVRTLVDWDAHIGAYDFVQSVTHMKKAKALLRTWACAGPTWRPPERSAFQRSASGSGLHEGTGTGPNAGLGSGSGQGLLYAALAKSSRVVQNLLWGGGGGGGGAGQSGTPAADAGGVRGIVVWLSSYVDHLSFKTAAYFQQLLAPHRLLHQGPHGDAAAAAAVLGGIWARASAAKTNLSELITGFMQANDCYYVALLFESSPQHPFSADGFAVAGTPAPVVESRVQACAVLFCYSNQKLLLSRGISVRDSLVHDVHSARPADAAWDARAPRQLTDVEWFRQNCLPDIIYIIDDNQATLDLELLGSSPLLGRLGADADKLLAELRDSVHDTVNAAVAELGLSRGAARPEVQSDATGALRLSAMKAATAVGQRQQDCHSSTSQAAATLDPGDAGGGPGKGAAADADRDYDAGGSPDGGYDNEAYLSLYKSYLQKSHLRSDGQQPRGRGAASRTGMHQPIPDPALYTDDPTSASPSLAPQRSAHGRRSSEAAAPEAAVPALPAEHQGLASGDDPARRRQTTGEYAAARRMPRRSLAAPHHHGMPVDVAQPLSAAEGDAAPQHGEHGPDDPRARKKGVSLSIRSFFRSVSLSVPHGSAAAAAAAAAQTPPENELARRVGHGERLAELFGAWSHDDAGAPQCPATPHADADSSIAAIASSAATATRPTSLHSLSFTTQPRLSVGAWAPGASSGPGAAPLPSESATPDMGGSGARLAMRPPRLSLQARQLAARRRGSRALGSLHAEDYAAALAAENQRYRSRPAAAYGPHADAQPQSLGLSHDPAPATSHRPPTPGAAAAAAARSEDYTYFYSRVGFPNVTLVAVFLNTAKGIDRRREAEHAWDRIVDIVRGTPLYEQLLGRQS</sequence>
<organism evidence="2 3">
    <name type="scientific">Coemansia javaensis</name>
    <dbReference type="NCBI Taxonomy" id="2761396"/>
    <lineage>
        <taxon>Eukaryota</taxon>
        <taxon>Fungi</taxon>
        <taxon>Fungi incertae sedis</taxon>
        <taxon>Zoopagomycota</taxon>
        <taxon>Kickxellomycotina</taxon>
        <taxon>Kickxellomycetes</taxon>
        <taxon>Kickxellales</taxon>
        <taxon>Kickxellaceae</taxon>
        <taxon>Coemansia</taxon>
    </lineage>
</organism>
<reference evidence="2" key="1">
    <citation type="submission" date="2022-07" db="EMBL/GenBank/DDBJ databases">
        <title>Phylogenomic reconstructions and comparative analyses of Kickxellomycotina fungi.</title>
        <authorList>
            <person name="Reynolds N.K."/>
            <person name="Stajich J.E."/>
            <person name="Barry K."/>
            <person name="Grigoriev I.V."/>
            <person name="Crous P."/>
            <person name="Smith M.E."/>
        </authorList>
    </citation>
    <scope>NUCLEOTIDE SEQUENCE</scope>
    <source>
        <strain evidence="2">NBRC 105414</strain>
    </source>
</reference>
<feature type="region of interest" description="Disordered" evidence="1">
    <location>
        <begin position="960"/>
        <end position="995"/>
    </location>
</feature>
<feature type="compositionally biased region" description="Gly residues" evidence="1">
    <location>
        <begin position="338"/>
        <end position="348"/>
    </location>
</feature>
<name>A0A9W8HDS0_9FUNG</name>
<feature type="compositionally biased region" description="Low complexity" evidence="1">
    <location>
        <begin position="767"/>
        <end position="781"/>
    </location>
</feature>
<evidence type="ECO:0000313" key="3">
    <source>
        <dbReference type="Proteomes" id="UP001140217"/>
    </source>
</evidence>
<feature type="region of interest" description="Disordered" evidence="1">
    <location>
        <begin position="325"/>
        <end position="348"/>
    </location>
</feature>
<feature type="region of interest" description="Disordered" evidence="1">
    <location>
        <begin position="161"/>
        <end position="199"/>
    </location>
</feature>
<feature type="compositionally biased region" description="Basic and acidic residues" evidence="1">
    <location>
        <begin position="839"/>
        <end position="848"/>
    </location>
</feature>
<feature type="region of interest" description="Disordered" evidence="1">
    <location>
        <begin position="1036"/>
        <end position="1074"/>
    </location>
</feature>
<protein>
    <submittedName>
        <fullName evidence="2">Uncharacterized protein</fullName>
    </submittedName>
</protein>
<comment type="caution">
    <text evidence="2">The sequence shown here is derived from an EMBL/GenBank/DDBJ whole genome shotgun (WGS) entry which is preliminary data.</text>
</comment>
<dbReference type="SUPFAM" id="SSF158548">
    <property type="entry name" value="FLJ32549 domain-like"/>
    <property type="match status" value="1"/>
</dbReference>
<feature type="compositionally biased region" description="Low complexity" evidence="1">
    <location>
        <begin position="162"/>
        <end position="180"/>
    </location>
</feature>
<gene>
    <name evidence="2" type="ORF">H4R18_002137</name>
</gene>
<dbReference type="Proteomes" id="UP001140217">
    <property type="component" value="Unassembled WGS sequence"/>
</dbReference>